<organism evidence="1 2">
    <name type="scientific">Yersinia phage fHe-Yen9-03</name>
    <dbReference type="NCBI Taxonomy" id="2052743"/>
    <lineage>
        <taxon>Viruses</taxon>
        <taxon>Duplodnaviria</taxon>
        <taxon>Heunggongvirae</taxon>
        <taxon>Uroviricota</taxon>
        <taxon>Caudoviricetes</taxon>
        <taxon>Eneladusvirus</taxon>
        <taxon>Eneladusvirus Yen904</taxon>
    </lineage>
</organism>
<reference evidence="2" key="1">
    <citation type="submission" date="2017-10" db="EMBL/GenBank/DDBJ databases">
        <authorList>
            <person name="Skurnik M."/>
        </authorList>
    </citation>
    <scope>NUCLEOTIDE SEQUENCE [LARGE SCALE GENOMIC DNA]</scope>
    <source>
        <strain evidence="2">fHe-Yen9-03</strain>
    </source>
</reference>
<gene>
    <name evidence="1" type="primary">g071</name>
</gene>
<dbReference type="Proteomes" id="UP000241364">
    <property type="component" value="Chromosome i"/>
</dbReference>
<protein>
    <submittedName>
        <fullName evidence="1">Uncharacterized protein</fullName>
    </submittedName>
</protein>
<name>A0A2C9CY64_9CAUD</name>
<evidence type="ECO:0000313" key="1">
    <source>
        <dbReference type="EMBL" id="SOK58879.1"/>
    </source>
</evidence>
<accession>A0A2C9CY64</accession>
<sequence length="60" mass="7104">MACVVYKIIKKGQTSIYDIIIHDDEYWFGTALIHGGGIRETLEKRYPDDEYRIDVHFRVD</sequence>
<proteinExistence type="predicted"/>
<evidence type="ECO:0000313" key="2">
    <source>
        <dbReference type="Proteomes" id="UP000241364"/>
    </source>
</evidence>
<dbReference type="EMBL" id="LT960552">
    <property type="protein sequence ID" value="SOK58879.1"/>
    <property type="molecule type" value="Genomic_DNA"/>
</dbReference>